<sequence length="175" mass="20568">MKIFTLPIDIKEVDSSDLPKLHRLSVETFNDTFRNNQTDEFPDYTNKNYNYGQLASEIINSQSFFYFIYYNHKLAGYLKLNINDAQSQNMGQDALEIDRIYIRHGFQYIGLEKKLLDLAVKKAHKFNKKVIWSSVWEHDSSILHFYNQFGFKTIEKQPFTLAGQAEHDLVMEVAI</sequence>
<dbReference type="SUPFAM" id="SSF55729">
    <property type="entry name" value="Acyl-CoA N-acyltransferases (Nat)"/>
    <property type="match status" value="1"/>
</dbReference>
<evidence type="ECO:0000259" key="1">
    <source>
        <dbReference type="PROSITE" id="PS51186"/>
    </source>
</evidence>
<dbReference type="Pfam" id="PF00583">
    <property type="entry name" value="Acetyltransf_1"/>
    <property type="match status" value="1"/>
</dbReference>
<organism evidence="2 3">
    <name type="scientific">Companilactobacillus heilongjiangensis</name>
    <dbReference type="NCBI Taxonomy" id="1074467"/>
    <lineage>
        <taxon>Bacteria</taxon>
        <taxon>Bacillati</taxon>
        <taxon>Bacillota</taxon>
        <taxon>Bacilli</taxon>
        <taxon>Lactobacillales</taxon>
        <taxon>Lactobacillaceae</taxon>
        <taxon>Companilactobacillus</taxon>
    </lineage>
</organism>
<keyword evidence="3" id="KW-1185">Reference proteome</keyword>
<dbReference type="EMBL" id="CP012559">
    <property type="protein sequence ID" value="ALB30041.1"/>
    <property type="molecule type" value="Genomic_DNA"/>
</dbReference>
<dbReference type="RefSeq" id="WP_041499014.1">
    <property type="nucleotide sequence ID" value="NZ_BJDV01000004.1"/>
</dbReference>
<dbReference type="Proteomes" id="UP000061546">
    <property type="component" value="Chromosome"/>
</dbReference>
<gene>
    <name evidence="2" type="ORF">JP39_12105</name>
</gene>
<dbReference type="STRING" id="1074467.JP39_12105"/>
<dbReference type="Gene3D" id="3.40.630.30">
    <property type="match status" value="1"/>
</dbReference>
<dbReference type="GO" id="GO:0016747">
    <property type="term" value="F:acyltransferase activity, transferring groups other than amino-acyl groups"/>
    <property type="evidence" value="ECO:0007669"/>
    <property type="project" value="InterPro"/>
</dbReference>
<feature type="domain" description="N-acetyltransferase" evidence="1">
    <location>
        <begin position="8"/>
        <end position="175"/>
    </location>
</feature>
<protein>
    <recommendedName>
        <fullName evidence="1">N-acetyltransferase domain-containing protein</fullName>
    </recommendedName>
</protein>
<accession>A0A0K2LFG6</accession>
<dbReference type="PROSITE" id="PS51186">
    <property type="entry name" value="GNAT"/>
    <property type="match status" value="1"/>
</dbReference>
<evidence type="ECO:0000313" key="3">
    <source>
        <dbReference type="Proteomes" id="UP000061546"/>
    </source>
</evidence>
<dbReference type="OrthoDB" id="7205533at2"/>
<name>A0A0K2LFG6_9LACO</name>
<dbReference type="KEGG" id="lhi:JP39_12105"/>
<dbReference type="InterPro" id="IPR016181">
    <property type="entry name" value="Acyl_CoA_acyltransferase"/>
</dbReference>
<reference evidence="2 3" key="1">
    <citation type="submission" date="2015-08" db="EMBL/GenBank/DDBJ databases">
        <title>Genomic sequence of Lactobacillus heilongjiangensis DSM 28069, isolated from Chinese traditional pickle.</title>
        <authorList>
            <person name="Jiang X."/>
            <person name="Zheng B."/>
            <person name="Cheng H."/>
        </authorList>
    </citation>
    <scope>NUCLEOTIDE SEQUENCE [LARGE SCALE GENOMIC DNA]</scope>
    <source>
        <strain evidence="2 3">DSM 28069</strain>
    </source>
</reference>
<dbReference type="AlphaFoldDB" id="A0A0K2LFG6"/>
<dbReference type="InterPro" id="IPR000182">
    <property type="entry name" value="GNAT_dom"/>
</dbReference>
<evidence type="ECO:0000313" key="2">
    <source>
        <dbReference type="EMBL" id="ALB30041.1"/>
    </source>
</evidence>
<proteinExistence type="predicted"/>